<comment type="similarity">
    <text evidence="10">Belongs to the SecD/SecF family. SecF subfamily.</text>
</comment>
<dbReference type="InterPro" id="IPR022646">
    <property type="entry name" value="SecD/SecF_CS"/>
</dbReference>
<dbReference type="Proteomes" id="UP000198916">
    <property type="component" value="Unassembled WGS sequence"/>
</dbReference>
<feature type="transmembrane region" description="Helical" evidence="9">
    <location>
        <begin position="7"/>
        <end position="27"/>
    </location>
</feature>
<dbReference type="InterPro" id="IPR022645">
    <property type="entry name" value="SecD/SecF_bac"/>
</dbReference>
<organism evidence="14 15">
    <name type="scientific">Parapedobacter koreensis</name>
    <dbReference type="NCBI Taxonomy" id="332977"/>
    <lineage>
        <taxon>Bacteria</taxon>
        <taxon>Pseudomonadati</taxon>
        <taxon>Bacteroidota</taxon>
        <taxon>Sphingobacteriia</taxon>
        <taxon>Sphingobacteriales</taxon>
        <taxon>Sphingobacteriaceae</taxon>
        <taxon>Parapedobacter</taxon>
    </lineage>
</organism>
<evidence type="ECO:0000256" key="1">
    <source>
        <dbReference type="ARBA" id="ARBA00004651"/>
    </source>
</evidence>
<evidence type="ECO:0000259" key="12">
    <source>
        <dbReference type="Pfam" id="PF21760"/>
    </source>
</evidence>
<dbReference type="HAMAP" id="MF_01464_B">
    <property type="entry name" value="SecF_B"/>
    <property type="match status" value="1"/>
</dbReference>
<protein>
    <recommendedName>
        <fullName evidence="9 10">Multifunctional fusion protein</fullName>
    </recommendedName>
    <domain>
        <recommendedName>
            <fullName evidence="9">Protein translocase subunit SecD</fullName>
        </recommendedName>
    </domain>
    <domain>
        <recommendedName>
            <fullName evidence="10">Protein-export membrane protein SecF</fullName>
        </recommendedName>
    </domain>
</protein>
<dbReference type="InterPro" id="IPR054384">
    <property type="entry name" value="SecDF_P1_head"/>
</dbReference>
<dbReference type="InterPro" id="IPR055344">
    <property type="entry name" value="SecD_SecF_C_bact"/>
</dbReference>
<dbReference type="GO" id="GO:0043952">
    <property type="term" value="P:protein transport by the Sec complex"/>
    <property type="evidence" value="ECO:0007669"/>
    <property type="project" value="UniProtKB-UniRule"/>
</dbReference>
<evidence type="ECO:0000256" key="4">
    <source>
        <dbReference type="ARBA" id="ARBA00022692"/>
    </source>
</evidence>
<feature type="transmembrane region" description="Helical" evidence="9">
    <location>
        <begin position="841"/>
        <end position="863"/>
    </location>
</feature>
<evidence type="ECO:0000256" key="8">
    <source>
        <dbReference type="ARBA" id="ARBA00023136"/>
    </source>
</evidence>
<name>A0A1H7MM83_9SPHI</name>
<dbReference type="GO" id="GO:0015450">
    <property type="term" value="F:protein-transporting ATPase activity"/>
    <property type="evidence" value="ECO:0007669"/>
    <property type="project" value="InterPro"/>
</dbReference>
<dbReference type="Gene3D" id="1.20.1640.10">
    <property type="entry name" value="Multidrug efflux transporter AcrB transmembrane domain"/>
    <property type="match status" value="2"/>
</dbReference>
<dbReference type="AlphaFoldDB" id="A0A1H7MM83"/>
<evidence type="ECO:0000259" key="13">
    <source>
        <dbReference type="Pfam" id="PF22599"/>
    </source>
</evidence>
<keyword evidence="2 9" id="KW-0813">Transport</keyword>
<comment type="subunit">
    <text evidence="10">Forms a complex with SecD. Part of the essential Sec protein translocation apparatus which comprises SecA, SecYEG and auxiliary proteins SecDF. Other proteins may also be involved.</text>
</comment>
<feature type="domain" description="Protein export membrane protein SecD/SecF C-terminal" evidence="11">
    <location>
        <begin position="491"/>
        <end position="664"/>
    </location>
</feature>
<dbReference type="InterPro" id="IPR048631">
    <property type="entry name" value="SecD_1st"/>
</dbReference>
<feature type="transmembrane region" description="Helical" evidence="9">
    <location>
        <begin position="953"/>
        <end position="977"/>
    </location>
</feature>
<feature type="transmembrane region" description="Helical" evidence="9">
    <location>
        <begin position="607"/>
        <end position="628"/>
    </location>
</feature>
<dbReference type="FunFam" id="1.20.1640.10:FF:000004">
    <property type="entry name" value="Protein translocase subunit SecD"/>
    <property type="match status" value="1"/>
</dbReference>
<evidence type="ECO:0000256" key="10">
    <source>
        <dbReference type="HAMAP-Rule" id="MF_01464"/>
    </source>
</evidence>
<evidence type="ECO:0000256" key="2">
    <source>
        <dbReference type="ARBA" id="ARBA00022448"/>
    </source>
</evidence>
<dbReference type="SUPFAM" id="SSF82866">
    <property type="entry name" value="Multidrug efflux transporter AcrB transmembrane domain"/>
    <property type="match status" value="2"/>
</dbReference>
<dbReference type="NCBIfam" id="TIGR01129">
    <property type="entry name" value="secD"/>
    <property type="match status" value="1"/>
</dbReference>
<evidence type="ECO:0000313" key="15">
    <source>
        <dbReference type="Proteomes" id="UP000198916"/>
    </source>
</evidence>
<feature type="transmembrane region" description="Helical" evidence="9">
    <location>
        <begin position="817"/>
        <end position="834"/>
    </location>
</feature>
<evidence type="ECO:0000256" key="9">
    <source>
        <dbReference type="HAMAP-Rule" id="MF_01463"/>
    </source>
</evidence>
<keyword evidence="8 9" id="KW-0472">Membrane</keyword>
<gene>
    <name evidence="9" type="primary">secD</name>
    <name evidence="10" type="synonym">secF</name>
    <name evidence="14" type="ORF">SAMN05421740_103556</name>
</gene>
<accession>A0A1H7MM83</accession>
<evidence type="ECO:0000256" key="7">
    <source>
        <dbReference type="ARBA" id="ARBA00023010"/>
    </source>
</evidence>
<sequence>MQGKGLIKFLVVVVTIACLYSLSFTFVTRKVERDAVAYAKGDMAKEKAYLDSMAGEVVYNLGIANYTYREAKGNEIALGLDLKGGMNVTMEVSLQELVRNLANSPKDDNFNKALENANVRSKNSQNGYVSLFVEEFKKLSPNTSLASFFATKDNTAYVKPNSTDAQVESFLEREATNAIDNSFKVLRTRIDKFGVTSPNIQLQQGTNRILIELPGVTDEDRVRKLLQGSARLEFWQTYDNMEIYPMLENVNSALATTLKDAEKATQSGAVDTAKADSTDAGLLAALGANQDSLATDSSTSQLAAQNPLFNLLRPATAMAPDNQVVLAPGPIVGYAQLRDTAKVNRYLENQVVKQIIPGNVKLLWGVKPSPRTPEQLELYAIKPSGADAGPILSGNVITDAKDDFDPQSNSPMVTMYMNSEGAREWRRVTAAASADPNNKQAIAIVLDGVVYSAPTVQGEIPNGVSQITGNFTIEDTKDLANVLKAGRLPTTAKIVEEAVVGPTLGQAAIDAGINSAIIGLLIVLVFMILYYNRGGWVANIAVIFNVFFLMGVMASLNAVLTLPGIAGIVLTLGTAVDANVLIYERIREELAIGKSIRQAIADGYKHAMPSILDSQITTFLVGVILFFFGSGPILGFATTLMIGIITSLFTAIFITRIIFDWMLNKGWEIKVSYPWSANTLKNANFAFVQNRKKIYLVSGLFIVIGFIFIFTKGFSLGVDFQGGRTYTVRYESPVNLEEVRDNLNETFGLTTEVKIYGADNQVRVTTTYHIEETNDEADQEVLAKLNEGLSKIDGNNYEILSSQKVGPTIANDIKSRAIYAGIFSVIVVALYILIRFHKWQYSLAAAIPTIHDALVILILFSILDGIVPFSLDIDQHFVAAILTVIAYSVNDTVVVFDRLREYLGMSKRKNEDIGETVNLAINRTLSRTIVTSLTVIFVMAILFIFGGEVIRGFSFAILVGIIVATYSSICLAAPLIVDLQKKTDTSDAADAQPTQKAAVKTAKV</sequence>
<dbReference type="GO" id="GO:0065002">
    <property type="term" value="P:intracellular protein transmembrane transport"/>
    <property type="evidence" value="ECO:0007669"/>
    <property type="project" value="UniProtKB-UniRule"/>
</dbReference>
<keyword evidence="7 9" id="KW-0811">Translocation</keyword>
<evidence type="ECO:0000256" key="5">
    <source>
        <dbReference type="ARBA" id="ARBA00022927"/>
    </source>
</evidence>
<evidence type="ECO:0000313" key="14">
    <source>
        <dbReference type="EMBL" id="SEL11717.1"/>
    </source>
</evidence>
<dbReference type="InterPro" id="IPR048634">
    <property type="entry name" value="SecD_SecF_C"/>
</dbReference>
<feature type="transmembrane region" description="Helical" evidence="9">
    <location>
        <begin position="634"/>
        <end position="659"/>
    </location>
</feature>
<dbReference type="GO" id="GO:0006605">
    <property type="term" value="P:protein targeting"/>
    <property type="evidence" value="ECO:0007669"/>
    <property type="project" value="UniProtKB-UniRule"/>
</dbReference>
<dbReference type="NCBIfam" id="TIGR00966">
    <property type="entry name" value="transloc_SecF"/>
    <property type="match status" value="1"/>
</dbReference>
<feature type="transmembrane region" description="Helical" evidence="9">
    <location>
        <begin position="511"/>
        <end position="531"/>
    </location>
</feature>
<reference evidence="15" key="1">
    <citation type="submission" date="2016-10" db="EMBL/GenBank/DDBJ databases">
        <authorList>
            <person name="Varghese N."/>
            <person name="Submissions S."/>
        </authorList>
    </citation>
    <scope>NUCLEOTIDE SEQUENCE [LARGE SCALE GENOMIC DNA]</scope>
    <source>
        <strain evidence="15">Jip14</strain>
    </source>
</reference>
<feature type="transmembrane region" description="Helical" evidence="9">
    <location>
        <begin position="694"/>
        <end position="711"/>
    </location>
</feature>
<feature type="transmembrane region" description="Helical" evidence="9">
    <location>
        <begin position="875"/>
        <end position="899"/>
    </location>
</feature>
<feature type="domain" description="Protein export membrane protein SecD/SecF C-terminal" evidence="11">
    <location>
        <begin position="790"/>
        <end position="981"/>
    </location>
</feature>
<dbReference type="NCBIfam" id="NF009585">
    <property type="entry name" value="PRK13024.1-5"/>
    <property type="match status" value="1"/>
</dbReference>
<feature type="domain" description="SecDF P1 head subdomain" evidence="13">
    <location>
        <begin position="389"/>
        <end position="489"/>
    </location>
</feature>
<comment type="subunit">
    <text evidence="9">Forms a complex with SecF. Part of the essential Sec protein translocation apparatus which comprises SecA, SecYEG and auxiliary proteins SecDF. Other proteins may also be involved.</text>
</comment>
<dbReference type="InterPro" id="IPR005665">
    <property type="entry name" value="SecF_bac"/>
</dbReference>
<dbReference type="OrthoDB" id="9805019at2"/>
<dbReference type="PANTHER" id="PTHR30081:SF1">
    <property type="entry name" value="PROTEIN TRANSLOCASE SUBUNIT SECD"/>
    <property type="match status" value="1"/>
</dbReference>
<dbReference type="NCBIfam" id="TIGR00916">
    <property type="entry name" value="2A0604s01"/>
    <property type="match status" value="1"/>
</dbReference>
<keyword evidence="4 9" id="KW-0812">Transmembrane</keyword>
<evidence type="ECO:0000256" key="3">
    <source>
        <dbReference type="ARBA" id="ARBA00022475"/>
    </source>
</evidence>
<dbReference type="InterPro" id="IPR005791">
    <property type="entry name" value="SecD"/>
</dbReference>
<dbReference type="STRING" id="332977.SAMN05421740_103556"/>
<keyword evidence="15" id="KW-1185">Reference proteome</keyword>
<dbReference type="Pfam" id="PF22599">
    <property type="entry name" value="SecDF_P1_head"/>
    <property type="match status" value="1"/>
</dbReference>
<feature type="domain" description="Protein translocase subunit SecDF P1" evidence="12">
    <location>
        <begin position="180"/>
        <end position="236"/>
    </location>
</feature>
<feature type="transmembrane region" description="Helical" evidence="9">
    <location>
        <begin position="929"/>
        <end position="947"/>
    </location>
</feature>
<keyword evidence="5 9" id="KW-0653">Protein transport</keyword>
<dbReference type="Pfam" id="PF07549">
    <property type="entry name" value="Sec_GG"/>
    <property type="match status" value="2"/>
</dbReference>
<dbReference type="Pfam" id="PF21760">
    <property type="entry name" value="SecD_1st"/>
    <property type="match status" value="1"/>
</dbReference>
<comment type="function">
    <text evidence="9">Part of the Sec protein translocase complex. Interacts with the SecYEG preprotein conducting channel. SecDF uses the proton motive force (PMF) to complete protein translocation after the ATP-dependent function of SecA.</text>
</comment>
<dbReference type="InterPro" id="IPR022813">
    <property type="entry name" value="SecD/SecF_arch_bac"/>
</dbReference>
<dbReference type="EMBL" id="FNZR01000003">
    <property type="protein sequence ID" value="SEL11717.1"/>
    <property type="molecule type" value="Genomic_DNA"/>
</dbReference>
<dbReference type="HAMAP" id="MF_01463_B">
    <property type="entry name" value="SecD_B"/>
    <property type="match status" value="1"/>
</dbReference>
<evidence type="ECO:0000259" key="11">
    <source>
        <dbReference type="Pfam" id="PF02355"/>
    </source>
</evidence>
<dbReference type="GO" id="GO:0005886">
    <property type="term" value="C:plasma membrane"/>
    <property type="evidence" value="ECO:0007669"/>
    <property type="project" value="UniProtKB-SubCell"/>
</dbReference>
<dbReference type="PRINTS" id="PR01755">
    <property type="entry name" value="SECFTRNLCASE"/>
</dbReference>
<keyword evidence="6 9" id="KW-1133">Transmembrane helix</keyword>
<evidence type="ECO:0000256" key="6">
    <source>
        <dbReference type="ARBA" id="ARBA00022989"/>
    </source>
</evidence>
<comment type="subcellular location">
    <subcellularLocation>
        <location evidence="1 9">Cell membrane</location>
        <topology evidence="1 9">Multi-pass membrane protein</topology>
    </subcellularLocation>
</comment>
<dbReference type="RefSeq" id="WP_090605131.1">
    <property type="nucleotide sequence ID" value="NZ_FNZR01000003.1"/>
</dbReference>
<dbReference type="Pfam" id="PF02355">
    <property type="entry name" value="SecD_SecF_C"/>
    <property type="match status" value="2"/>
</dbReference>
<keyword evidence="3 9" id="KW-1003">Cell membrane</keyword>
<feature type="transmembrane region" description="Helical" evidence="9">
    <location>
        <begin position="565"/>
        <end position="586"/>
    </location>
</feature>
<dbReference type="PANTHER" id="PTHR30081">
    <property type="entry name" value="PROTEIN-EXPORT MEMBRANE PROTEIN SEC"/>
    <property type="match status" value="1"/>
</dbReference>
<dbReference type="Gene3D" id="3.30.1360.200">
    <property type="match status" value="1"/>
</dbReference>
<proteinExistence type="inferred from homology"/>
<dbReference type="Gene3D" id="3.30.70.3220">
    <property type="match status" value="1"/>
</dbReference>
<comment type="caution">
    <text evidence="9">Lacks conserved residue(s) required for the propagation of feature annotation.</text>
</comment>
<comment type="similarity">
    <text evidence="9">Belongs to the SecD/SecF family. SecD subfamily.</text>
</comment>
<feature type="transmembrane region" description="Helical" evidence="9">
    <location>
        <begin position="538"/>
        <end position="559"/>
    </location>
</feature>